<dbReference type="Proteomes" id="UP000824469">
    <property type="component" value="Unassembled WGS sequence"/>
</dbReference>
<dbReference type="AlphaFoldDB" id="A0AA38GMU1"/>
<keyword evidence="3" id="KW-1185">Reference proteome</keyword>
<proteinExistence type="predicted"/>
<feature type="compositionally biased region" description="Basic and acidic residues" evidence="1">
    <location>
        <begin position="124"/>
        <end position="133"/>
    </location>
</feature>
<protein>
    <submittedName>
        <fullName evidence="2">Uncharacterized protein</fullName>
    </submittedName>
</protein>
<feature type="compositionally biased region" description="Acidic residues" evidence="1">
    <location>
        <begin position="102"/>
        <end position="113"/>
    </location>
</feature>
<feature type="region of interest" description="Disordered" evidence="1">
    <location>
        <begin position="102"/>
        <end position="133"/>
    </location>
</feature>
<evidence type="ECO:0000256" key="1">
    <source>
        <dbReference type="SAM" id="MobiDB-lite"/>
    </source>
</evidence>
<reference evidence="2 3" key="1">
    <citation type="journal article" date="2021" name="Nat. Plants">
        <title>The Taxus genome provides insights into paclitaxel biosynthesis.</title>
        <authorList>
            <person name="Xiong X."/>
            <person name="Gou J."/>
            <person name="Liao Q."/>
            <person name="Li Y."/>
            <person name="Zhou Q."/>
            <person name="Bi G."/>
            <person name="Li C."/>
            <person name="Du R."/>
            <person name="Wang X."/>
            <person name="Sun T."/>
            <person name="Guo L."/>
            <person name="Liang H."/>
            <person name="Lu P."/>
            <person name="Wu Y."/>
            <person name="Zhang Z."/>
            <person name="Ro D.K."/>
            <person name="Shang Y."/>
            <person name="Huang S."/>
            <person name="Yan J."/>
        </authorList>
    </citation>
    <scope>NUCLEOTIDE SEQUENCE [LARGE SCALE GENOMIC DNA]</scope>
    <source>
        <strain evidence="2">Ta-2019</strain>
    </source>
</reference>
<evidence type="ECO:0000313" key="2">
    <source>
        <dbReference type="EMBL" id="KAH9324715.1"/>
    </source>
</evidence>
<evidence type="ECO:0000313" key="3">
    <source>
        <dbReference type="Proteomes" id="UP000824469"/>
    </source>
</evidence>
<sequence length="133" mass="14597">MVAHPSSPVSPSHGSVSVVFHVLDNFDSVKDDPIPDIFLGLTNAYPESPTHSSFGEKFDVSNEIEEEYGFEVEDSATEGEDYAEVDFTEDVIAEVVEDVVEEEASEDCDEDVAFQDASLYPNVDADKRDEATV</sequence>
<comment type="caution">
    <text evidence="2">The sequence shown here is derived from an EMBL/GenBank/DDBJ whole genome shotgun (WGS) entry which is preliminary data.</text>
</comment>
<dbReference type="EMBL" id="JAHRHJ020000002">
    <property type="protein sequence ID" value="KAH9324715.1"/>
    <property type="molecule type" value="Genomic_DNA"/>
</dbReference>
<accession>A0AA38GMU1</accession>
<feature type="non-terminal residue" evidence="2">
    <location>
        <position position="133"/>
    </location>
</feature>
<name>A0AA38GMU1_TAXCH</name>
<organism evidence="2 3">
    <name type="scientific">Taxus chinensis</name>
    <name type="common">Chinese yew</name>
    <name type="synonym">Taxus wallichiana var. chinensis</name>
    <dbReference type="NCBI Taxonomy" id="29808"/>
    <lineage>
        <taxon>Eukaryota</taxon>
        <taxon>Viridiplantae</taxon>
        <taxon>Streptophyta</taxon>
        <taxon>Embryophyta</taxon>
        <taxon>Tracheophyta</taxon>
        <taxon>Spermatophyta</taxon>
        <taxon>Pinopsida</taxon>
        <taxon>Pinidae</taxon>
        <taxon>Conifers II</taxon>
        <taxon>Cupressales</taxon>
        <taxon>Taxaceae</taxon>
        <taxon>Taxus</taxon>
    </lineage>
</organism>
<gene>
    <name evidence="2" type="ORF">KI387_004893</name>
</gene>